<dbReference type="InterPro" id="IPR001005">
    <property type="entry name" value="SANT/Myb"/>
</dbReference>
<dbReference type="Pfam" id="PF00249">
    <property type="entry name" value="Myb_DNA-binding"/>
    <property type="match status" value="1"/>
</dbReference>
<evidence type="ECO:0000256" key="3">
    <source>
        <dbReference type="ARBA" id="ARBA00023125"/>
    </source>
</evidence>
<keyword evidence="3" id="KW-0238">DNA-binding</keyword>
<keyword evidence="2" id="KW-0805">Transcription regulation</keyword>
<proteinExistence type="predicted"/>
<evidence type="ECO:0000259" key="8">
    <source>
        <dbReference type="PROSITE" id="PS51294"/>
    </source>
</evidence>
<evidence type="ECO:0000256" key="5">
    <source>
        <dbReference type="ARBA" id="ARBA00023242"/>
    </source>
</evidence>
<keyword evidence="4" id="KW-0804">Transcription</keyword>
<evidence type="ECO:0000256" key="2">
    <source>
        <dbReference type="ARBA" id="ARBA00023015"/>
    </source>
</evidence>
<evidence type="ECO:0000256" key="1">
    <source>
        <dbReference type="ARBA" id="ARBA00004123"/>
    </source>
</evidence>
<feature type="domain" description="Myb-like" evidence="7">
    <location>
        <begin position="647"/>
        <end position="689"/>
    </location>
</feature>
<dbReference type="InterPro" id="IPR051575">
    <property type="entry name" value="Myb-like_DNA-bd"/>
</dbReference>
<reference evidence="9 10" key="1">
    <citation type="submission" date="2024-08" db="EMBL/GenBank/DDBJ databases">
        <authorList>
            <person name="Cucini C."/>
            <person name="Frati F."/>
        </authorList>
    </citation>
    <scope>NUCLEOTIDE SEQUENCE [LARGE SCALE GENOMIC DNA]</scope>
</reference>
<dbReference type="PANTHER" id="PTHR46621:SF1">
    <property type="entry name" value="SNRNA-ACTIVATING PROTEIN COMPLEX SUBUNIT 4"/>
    <property type="match status" value="1"/>
</dbReference>
<dbReference type="PROSITE" id="PS51294">
    <property type="entry name" value="HTH_MYB"/>
    <property type="match status" value="1"/>
</dbReference>
<dbReference type="CDD" id="cd00167">
    <property type="entry name" value="SANT"/>
    <property type="match status" value="2"/>
</dbReference>
<evidence type="ECO:0000313" key="10">
    <source>
        <dbReference type="Proteomes" id="UP001642540"/>
    </source>
</evidence>
<comment type="subcellular location">
    <subcellularLocation>
        <location evidence="1">Nucleus</location>
    </subcellularLocation>
</comment>
<evidence type="ECO:0008006" key="11">
    <source>
        <dbReference type="Google" id="ProtNLM"/>
    </source>
</evidence>
<feature type="domain" description="Myb-like" evidence="7">
    <location>
        <begin position="476"/>
        <end position="528"/>
    </location>
</feature>
<dbReference type="Gene3D" id="1.10.10.60">
    <property type="entry name" value="Homeodomain-like"/>
    <property type="match status" value="2"/>
</dbReference>
<feature type="region of interest" description="Disordered" evidence="6">
    <location>
        <begin position="55"/>
        <end position="74"/>
    </location>
</feature>
<feature type="region of interest" description="Disordered" evidence="6">
    <location>
        <begin position="80"/>
        <end position="107"/>
    </location>
</feature>
<evidence type="ECO:0000259" key="7">
    <source>
        <dbReference type="PROSITE" id="PS50090"/>
    </source>
</evidence>
<dbReference type="PANTHER" id="PTHR46621">
    <property type="entry name" value="SNRNA-ACTIVATING PROTEIN COMPLEX SUBUNIT 4"/>
    <property type="match status" value="1"/>
</dbReference>
<evidence type="ECO:0000313" key="9">
    <source>
        <dbReference type="EMBL" id="CAL8133857.1"/>
    </source>
</evidence>
<dbReference type="EMBL" id="CAXLJM020000102">
    <property type="protein sequence ID" value="CAL8133857.1"/>
    <property type="molecule type" value="Genomic_DNA"/>
</dbReference>
<keyword evidence="5" id="KW-0539">Nucleus</keyword>
<feature type="region of interest" description="Disordered" evidence="6">
    <location>
        <begin position="179"/>
        <end position="199"/>
    </location>
</feature>
<feature type="domain" description="HTH myb-type" evidence="8">
    <location>
        <begin position="647"/>
        <end position="696"/>
    </location>
</feature>
<keyword evidence="10" id="KW-1185">Reference proteome</keyword>
<evidence type="ECO:0000256" key="4">
    <source>
        <dbReference type="ARBA" id="ARBA00023163"/>
    </source>
</evidence>
<dbReference type="InterPro" id="IPR009057">
    <property type="entry name" value="Homeodomain-like_sf"/>
</dbReference>
<feature type="compositionally biased region" description="Polar residues" evidence="6">
    <location>
        <begin position="59"/>
        <end position="69"/>
    </location>
</feature>
<dbReference type="Pfam" id="PF13921">
    <property type="entry name" value="Myb_DNA-bind_6"/>
    <property type="match status" value="1"/>
</dbReference>
<name>A0ABP1RRP9_9HEXA</name>
<dbReference type="Proteomes" id="UP001642540">
    <property type="component" value="Unassembled WGS sequence"/>
</dbReference>
<dbReference type="SMART" id="SM00717">
    <property type="entry name" value="SANT"/>
    <property type="match status" value="2"/>
</dbReference>
<protein>
    <recommendedName>
        <fullName evidence="11">snRNA-activating protein complex subunit 4</fullName>
    </recommendedName>
</protein>
<dbReference type="PROSITE" id="PS50090">
    <property type="entry name" value="MYB_LIKE"/>
    <property type="match status" value="2"/>
</dbReference>
<dbReference type="SUPFAM" id="SSF46689">
    <property type="entry name" value="Homeodomain-like"/>
    <property type="match status" value="2"/>
</dbReference>
<comment type="caution">
    <text evidence="9">The sequence shown here is derived from an EMBL/GenBank/DDBJ whole genome shotgun (WGS) entry which is preliminary data.</text>
</comment>
<sequence>MDENKGFPYQPPLLTLDDMLNLSNDDDNWDSSAFNISNFFEPIVTPTKNVQQVKKESETASVPTSSEASQYFHPFTSPLKRETNELPESPNCASEGFHQQSQSHHVNPPPVLTIKPEPIDQNFELFVSDQDLATSDESLVTADLRDATNDTYDFHESAKVRSDRMLGDATFSKNETVTKEVRRESGQHTSEDQEEIRVSPRPRLTEVKTDNENDASEDLRTIFIHNRRRKAAICQLQSLINTLKRYSKSLQSFLENEGDVITERHAAQELLGETVESENKRHPFHLAHSVTQAVVSHSNGCTAISRLPMRRPAIWRSSDLLVLQKSVLQSVIARRDFFLNCRYSQLLFEMGFDLEDMERLNTAPTRLFELATLKTILEEHETLSKLKGSVKKPIQTVVVKTNPQTGIPRVFSFPKPETLVLQKWDKLGQIRSETLLSNICEAEIDWLFVIKQMSQGNSTFQIDEEACKLTYSHLIDPKFNNSPWSTDEVMRLRTIRERYPGASWASIAKRLGTQRTPFSCFVKYKMYCVKCKPQQMVQNQSVLDYYMTRYRGNIGRMDYEMFKVTGHYMKPVSLLLAVNRSLNHRKKLGKFSVVEDTLLLLTMELHREHLLETESFEPVAFALPWRYISHWRLRFGRIMTGFYSKMWSLEEDQRLCKLAQEYGPKYKLIQRSFPHKNRKQCRGRYVHLQEVLKTKSLQHYHVLYNSRRKDFHLQTLNNIAKYLEMTIKRKAMGNTKCIREADLEFLKLKRAPSERELECYLLTFKRKVMCAALERLLDCLLKIQENCRECSSEIRISQNLCHTNRRKFDPKCPASTASTLHLACAKLVPLEQLENLTKFEQDVYTYYQYFSMCTVKKKTKRRFLPPLDLLRKLPSIERLIQPADPRKGDPVFVISGQTPKSDSIADVKKEAEVLEQIQKRTRGGIMKGAKRRATKIREDKIRAAKMRWQKAKSNNPNDQVMKENIPSKETGFVDVKCELETDNMSSPTIDAESVLGIGNGNAIRNAAMAMMNDHAYILPMDNPSDLRALSLGQLFAKIGHQE</sequence>
<evidence type="ECO:0000256" key="6">
    <source>
        <dbReference type="SAM" id="MobiDB-lite"/>
    </source>
</evidence>
<accession>A0ABP1RRP9</accession>
<gene>
    <name evidence="9" type="ORF">ODALV1_LOCUS25250</name>
</gene>
<dbReference type="InterPro" id="IPR017930">
    <property type="entry name" value="Myb_dom"/>
</dbReference>
<organism evidence="9 10">
    <name type="scientific">Orchesella dallaii</name>
    <dbReference type="NCBI Taxonomy" id="48710"/>
    <lineage>
        <taxon>Eukaryota</taxon>
        <taxon>Metazoa</taxon>
        <taxon>Ecdysozoa</taxon>
        <taxon>Arthropoda</taxon>
        <taxon>Hexapoda</taxon>
        <taxon>Collembola</taxon>
        <taxon>Entomobryomorpha</taxon>
        <taxon>Entomobryoidea</taxon>
        <taxon>Orchesellidae</taxon>
        <taxon>Orchesellinae</taxon>
        <taxon>Orchesella</taxon>
    </lineage>
</organism>